<evidence type="ECO:0000313" key="2">
    <source>
        <dbReference type="EMBL" id="QHO68424.1"/>
    </source>
</evidence>
<keyword evidence="3" id="KW-1185">Reference proteome</keyword>
<evidence type="ECO:0000313" key="3">
    <source>
        <dbReference type="Proteomes" id="UP000464507"/>
    </source>
</evidence>
<dbReference type="KEGG" id="mant:BHD05_00990"/>
<dbReference type="AlphaFoldDB" id="A0A7L5AG72"/>
<dbReference type="EMBL" id="CP017146">
    <property type="protein sequence ID" value="QHO68424.1"/>
    <property type="molecule type" value="Genomic_DNA"/>
</dbReference>
<dbReference type="InterPro" id="IPR012337">
    <property type="entry name" value="RNaseH-like_sf"/>
</dbReference>
<gene>
    <name evidence="2" type="ORF">BHD05_00990</name>
</gene>
<protein>
    <submittedName>
        <fullName evidence="2">Integrase</fullName>
    </submittedName>
</protein>
<feature type="domain" description="Integrase catalytic" evidence="1">
    <location>
        <begin position="164"/>
        <end position="344"/>
    </location>
</feature>
<accession>A0A7L5AG72</accession>
<sequence>MELTMTQRQAVTMKKALAYRSADRAGKSRILTELVELTGWHRDYARAALRAAVTLKAVKPRAGRAPTYGPAVTRALVKCWAVLRAPAGKRLAPMLGVLVPLLRRDNELDLTDAEAALLVRMSAATIDRRLAPERAKLLSRGRSHTKPGTLLKSQIPIRTWADWDDAVPGFVEIDLVGHEGGNASGEFCFTLTVTDIATGWTVNRSVRNKAEKWVFEALMHVRRVFPFPIIGIDSDNGSEFINHHLFDYCVANKITFTRSRASHSNDGAHVEQKNWTHVRELVGYHRYDTPAELTLLNEIWELDRVFTNYLLPQQKLVFKQRNGAKVTKRYDVATTPHQRAIAREDMRKMPIIRMNAEFKRVHPAAQSRKILALTGQLETLALAKKPAAVKPPVNQTFSG</sequence>
<dbReference type="PROSITE" id="PS50994">
    <property type="entry name" value="INTEGRASE"/>
    <property type="match status" value="1"/>
</dbReference>
<dbReference type="InterPro" id="IPR001584">
    <property type="entry name" value="Integrase_cat-core"/>
</dbReference>
<reference evidence="2 3" key="1">
    <citation type="submission" date="2016-09" db="EMBL/GenBank/DDBJ databases">
        <title>Complete genome sequence of microbes from the polar regions.</title>
        <authorList>
            <person name="Liao L."/>
            <person name="Chen B."/>
        </authorList>
    </citation>
    <scope>NUCLEOTIDE SEQUENCE [LARGE SCALE GENOMIC DNA]</scope>
    <source>
        <strain evidence="2 3">ZS314</strain>
    </source>
</reference>
<organism evidence="2 3">
    <name type="scientific">Marisediminicola antarctica</name>
    <dbReference type="NCBI Taxonomy" id="674079"/>
    <lineage>
        <taxon>Bacteria</taxon>
        <taxon>Bacillati</taxon>
        <taxon>Actinomycetota</taxon>
        <taxon>Actinomycetes</taxon>
        <taxon>Micrococcales</taxon>
        <taxon>Microbacteriaceae</taxon>
        <taxon>Marisediminicola</taxon>
    </lineage>
</organism>
<name>A0A7L5AG72_9MICO</name>
<dbReference type="Proteomes" id="UP000464507">
    <property type="component" value="Chromosome"/>
</dbReference>
<dbReference type="InterPro" id="IPR036397">
    <property type="entry name" value="RNaseH_sf"/>
</dbReference>
<dbReference type="GO" id="GO:0015074">
    <property type="term" value="P:DNA integration"/>
    <property type="evidence" value="ECO:0007669"/>
    <property type="project" value="InterPro"/>
</dbReference>
<dbReference type="GO" id="GO:0003676">
    <property type="term" value="F:nucleic acid binding"/>
    <property type="evidence" value="ECO:0007669"/>
    <property type="project" value="InterPro"/>
</dbReference>
<proteinExistence type="predicted"/>
<dbReference type="Gene3D" id="3.30.420.10">
    <property type="entry name" value="Ribonuclease H-like superfamily/Ribonuclease H"/>
    <property type="match status" value="1"/>
</dbReference>
<evidence type="ECO:0000259" key="1">
    <source>
        <dbReference type="PROSITE" id="PS50994"/>
    </source>
</evidence>
<dbReference type="SUPFAM" id="SSF53098">
    <property type="entry name" value="Ribonuclease H-like"/>
    <property type="match status" value="1"/>
</dbReference>